<dbReference type="Proteomes" id="UP000230233">
    <property type="component" value="Chromosome II"/>
</dbReference>
<evidence type="ECO:0000313" key="3">
    <source>
        <dbReference type="Proteomes" id="UP000230233"/>
    </source>
</evidence>
<reference evidence="3" key="1">
    <citation type="submission" date="2017-10" db="EMBL/GenBank/DDBJ databases">
        <title>Rapid genome shrinkage in a self-fertile nematode reveals novel sperm competition proteins.</title>
        <authorList>
            <person name="Yin D."/>
            <person name="Schwarz E.M."/>
            <person name="Thomas C.G."/>
            <person name="Felde R.L."/>
            <person name="Korf I.F."/>
            <person name="Cutter A.D."/>
            <person name="Schartner C.M."/>
            <person name="Ralston E.J."/>
            <person name="Meyer B.J."/>
            <person name="Haag E.S."/>
        </authorList>
    </citation>
    <scope>NUCLEOTIDE SEQUENCE [LARGE SCALE GENOMIC DNA]</scope>
    <source>
        <strain evidence="3">JU1422</strain>
    </source>
</reference>
<dbReference type="InterPro" id="IPR058879">
    <property type="entry name" value="NTF2-like_dom_nem"/>
</dbReference>
<organism evidence="2 3">
    <name type="scientific">Caenorhabditis nigoni</name>
    <dbReference type="NCBI Taxonomy" id="1611254"/>
    <lineage>
        <taxon>Eukaryota</taxon>
        <taxon>Metazoa</taxon>
        <taxon>Ecdysozoa</taxon>
        <taxon>Nematoda</taxon>
        <taxon>Chromadorea</taxon>
        <taxon>Rhabditida</taxon>
        <taxon>Rhabditina</taxon>
        <taxon>Rhabditomorpha</taxon>
        <taxon>Rhabditoidea</taxon>
        <taxon>Rhabditidae</taxon>
        <taxon>Peloderinae</taxon>
        <taxon>Caenorhabditis</taxon>
    </lineage>
</organism>
<feature type="domain" description="NTF2-like" evidence="1">
    <location>
        <begin position="150"/>
        <end position="291"/>
    </location>
</feature>
<feature type="domain" description="NTF2-like" evidence="1">
    <location>
        <begin position="3"/>
        <end position="127"/>
    </location>
</feature>
<comment type="caution">
    <text evidence="2">The sequence shown here is derived from an EMBL/GenBank/DDBJ whole genome shotgun (WGS) entry which is preliminary data.</text>
</comment>
<name>A0A2G5V7I8_9PELO</name>
<dbReference type="OrthoDB" id="5869523at2759"/>
<keyword evidence="3" id="KW-1185">Reference proteome</keyword>
<accession>A0A2G5V7I8</accession>
<dbReference type="EMBL" id="PDUG01000002">
    <property type="protein sequence ID" value="PIC47784.1"/>
    <property type="molecule type" value="Genomic_DNA"/>
</dbReference>
<dbReference type="STRING" id="1611254.A0A2G5V7I8"/>
<dbReference type="AlphaFoldDB" id="A0A2G5V7I8"/>
<feature type="domain" description="NTF2-like" evidence="1">
    <location>
        <begin position="295"/>
        <end position="439"/>
    </location>
</feature>
<dbReference type="Pfam" id="PF26529">
    <property type="entry name" value="NTF2_2"/>
    <property type="match status" value="3"/>
</dbReference>
<protein>
    <recommendedName>
        <fullName evidence="1">NTF2-like domain-containing protein</fullName>
    </recommendedName>
</protein>
<proteinExistence type="predicted"/>
<gene>
    <name evidence="2" type="primary">Cnig_chr_II.g7013</name>
    <name evidence="2" type="ORF">B9Z55_007013</name>
</gene>
<evidence type="ECO:0000259" key="1">
    <source>
        <dbReference type="Pfam" id="PF26529"/>
    </source>
</evidence>
<evidence type="ECO:0000313" key="2">
    <source>
        <dbReference type="EMBL" id="PIC47784.1"/>
    </source>
</evidence>
<sequence length="464" mass="53695">MEVSSTHNGGSYNKAVNLIYKRLMPDFKAEICGGKTLNAFQYMKYIVNSAAQTQFTFYKDNYNGFNYTLVEGLHNDVIRFKTDFDVWDKTGHKARIEYNVLLKVGFEDDHVRFGILELQQGGTCLQTGEINYSETEMQGVDNLIDDIEGLKEKPTFKMFSKIFRPASYQLIDENPNDLPRYWLSGISTTLGSVASVCQEESLKPVVYTEDQFRSWYEHFGIMWHGKTDANDTFELQLIEIKEDRLVGRVTMKLQMGTKEDADVHKWEFKFAAGISELNTWYFNKLDVLCDASIQYKDQSLINIRDIIAAQFVNELKYQNDTPWYSTVEFVRDFTKHGHVELTDCVKDTVTKTSQIDLFTKDKNTVHGTKFTKYQLDDSAVPSPAPDTYQFKLKTISEAADESSEQPVEHVHEWTFDLKWIDSIYRRGPQHVANIQVTCGYHTSNSQLAVNQRSPKKQFLSHRQW</sequence>